<accession>B8HJF5</accession>
<dbReference type="HOGENOM" id="CLU_697646_0_0_11"/>
<reference evidence="1" key="1">
    <citation type="submission" date="2009-01" db="EMBL/GenBank/DDBJ databases">
        <title>Complete sequence of plasmid2 of Arthrobacter chlorophenolicus A6.</title>
        <authorList>
            <consortium name="US DOE Joint Genome Institute"/>
            <person name="Lucas S."/>
            <person name="Copeland A."/>
            <person name="Lapidus A."/>
            <person name="Glavina del Rio T."/>
            <person name="Tice H."/>
            <person name="Bruce D."/>
            <person name="Goodwin L."/>
            <person name="Pitluck S."/>
            <person name="Goltsman E."/>
            <person name="Clum A."/>
            <person name="Larimer F."/>
            <person name="Land M."/>
            <person name="Hauser L."/>
            <person name="Kyrpides N."/>
            <person name="Mikhailova N."/>
            <person name="Jansson J."/>
            <person name="Richardson P."/>
        </authorList>
    </citation>
    <scope>NUCLEOTIDE SEQUENCE [LARGE SCALE GENOMIC DNA]</scope>
    <source>
        <strain evidence="1">A6</strain>
        <plasmid evidence="1">pACHL02</plasmid>
    </source>
</reference>
<geneLocation type="plasmid" evidence="1 2">
    <name>pACHL02</name>
</geneLocation>
<dbReference type="EMBL" id="CP001343">
    <property type="protein sequence ID" value="ACL42553.1"/>
    <property type="molecule type" value="Genomic_DNA"/>
</dbReference>
<name>B8HJF5_PSECP</name>
<keyword evidence="2" id="KW-1185">Reference proteome</keyword>
<organism evidence="1 2">
    <name type="scientific">Pseudarthrobacter chlorophenolicus (strain ATCC 700700 / DSM 12829 / CIP 107037 / JCM 12360 / KCTC 9906 / NCIMB 13794 / A6)</name>
    <name type="common">Arthrobacter chlorophenolicus</name>
    <dbReference type="NCBI Taxonomy" id="452863"/>
    <lineage>
        <taxon>Bacteria</taxon>
        <taxon>Bacillati</taxon>
        <taxon>Actinomycetota</taxon>
        <taxon>Actinomycetes</taxon>
        <taxon>Micrococcales</taxon>
        <taxon>Micrococcaceae</taxon>
        <taxon>Pseudarthrobacter</taxon>
    </lineage>
</organism>
<dbReference type="KEGG" id="ach:Achl_4602"/>
<evidence type="ECO:0000313" key="1">
    <source>
        <dbReference type="EMBL" id="ACL42553.1"/>
    </source>
</evidence>
<gene>
    <name evidence="1" type="ordered locus">Achl_4602</name>
</gene>
<proteinExistence type="predicted"/>
<dbReference type="Proteomes" id="UP000002505">
    <property type="component" value="Plasmid pACHL02"/>
</dbReference>
<dbReference type="eggNOG" id="ENOG5033EMD">
    <property type="taxonomic scope" value="Bacteria"/>
</dbReference>
<sequence>MQHAATIPGLDPGAKAEVRVAQAWFWDGYFVRRGVDLTHKFGSDSATITDLDVLAVSLDAALRAHKHIGEVKTGKSNNTPRPLDRALWLRGVRELIGAESGEITTAFRTSVGVRDACRRLGVSVQHMDDLAAREQRLGIADLADIGSNGETVALLKKDVLAFAKQEPTLERAYWFLTSEVWFLGPFDALKRTLGLIRELGKSWPDESHAQEARAARWFFAEGIALITLNLAVIAGQANTMDSVGFRAIAADRLSSGDVPSYAVRKLSERFDEYLGKILNSLDAPADIRATASGAFLPTEPGYAEPLVELIQRLSSEASLTALLPRQLDVILFERLVRRRELNPEISRRLGIGRDTERLMRLIGAFLRGQFALPSVVEKVLTSPLSEGHLTGESKGSQIALFDEVDL</sequence>
<dbReference type="AlphaFoldDB" id="B8HJF5"/>
<evidence type="ECO:0000313" key="2">
    <source>
        <dbReference type="Proteomes" id="UP000002505"/>
    </source>
</evidence>
<dbReference type="RefSeq" id="WP_012623583.1">
    <property type="nucleotide sequence ID" value="NC_011881.1"/>
</dbReference>
<keyword evidence="1" id="KW-0614">Plasmid</keyword>
<dbReference type="OrthoDB" id="4960056at2"/>
<protein>
    <submittedName>
        <fullName evidence="1">Response regulator receiver protein</fullName>
    </submittedName>
</protein>